<feature type="signal peptide" evidence="1">
    <location>
        <begin position="1"/>
        <end position="21"/>
    </location>
</feature>
<evidence type="ECO:0000313" key="2">
    <source>
        <dbReference type="EMBL" id="HBP29720.1"/>
    </source>
</evidence>
<evidence type="ECO:0008006" key="4">
    <source>
        <dbReference type="Google" id="ProtNLM"/>
    </source>
</evidence>
<dbReference type="EMBL" id="DOEK01000027">
    <property type="protein sequence ID" value="HBP29720.1"/>
    <property type="molecule type" value="Genomic_DNA"/>
</dbReference>
<evidence type="ECO:0000313" key="3">
    <source>
        <dbReference type="Proteomes" id="UP000264036"/>
    </source>
</evidence>
<name>A0A356LFC5_9BURK</name>
<proteinExistence type="predicted"/>
<comment type="caution">
    <text evidence="2">The sequence shown here is derived from an EMBL/GenBank/DDBJ whole genome shotgun (WGS) entry which is preliminary data.</text>
</comment>
<evidence type="ECO:0000256" key="1">
    <source>
        <dbReference type="SAM" id="SignalP"/>
    </source>
</evidence>
<accession>A0A356LFC5</accession>
<keyword evidence="1" id="KW-0732">Signal</keyword>
<dbReference type="AlphaFoldDB" id="A0A356LFC5"/>
<feature type="chain" id="PRO_5016907349" description="DUF4476 domain-containing protein" evidence="1">
    <location>
        <begin position="22"/>
        <end position="122"/>
    </location>
</feature>
<dbReference type="Proteomes" id="UP000264036">
    <property type="component" value="Unassembled WGS sequence"/>
</dbReference>
<organism evidence="2 3">
    <name type="scientific">Advenella kashmirensis</name>
    <dbReference type="NCBI Taxonomy" id="310575"/>
    <lineage>
        <taxon>Bacteria</taxon>
        <taxon>Pseudomonadati</taxon>
        <taxon>Pseudomonadota</taxon>
        <taxon>Betaproteobacteria</taxon>
        <taxon>Burkholderiales</taxon>
        <taxon>Alcaligenaceae</taxon>
    </lineage>
</organism>
<reference evidence="2 3" key="1">
    <citation type="journal article" date="2018" name="Nat. Biotechnol.">
        <title>A standardized bacterial taxonomy based on genome phylogeny substantially revises the tree of life.</title>
        <authorList>
            <person name="Parks D.H."/>
            <person name="Chuvochina M."/>
            <person name="Waite D.W."/>
            <person name="Rinke C."/>
            <person name="Skarshewski A."/>
            <person name="Chaumeil P.A."/>
            <person name="Hugenholtz P."/>
        </authorList>
    </citation>
    <scope>NUCLEOTIDE SEQUENCE [LARGE SCALE GENOMIC DNA]</scope>
    <source>
        <strain evidence="2">UBA10707</strain>
    </source>
</reference>
<sequence length="122" mass="14224">MKIFLLILSLTVFMTNTHAQATPEQKAYVEKMTPTQLYNSYTNFVINELVKQIQPQGIVLSDVQKLEIGKCTRSILVEEFTTNEIRTMFIQPSNMDRTYYNKKLDHASNEIQARCKNLFIKQ</sequence>
<gene>
    <name evidence="2" type="ORF">DD666_09925</name>
</gene>
<protein>
    <recommendedName>
        <fullName evidence="4">DUF4476 domain-containing protein</fullName>
    </recommendedName>
</protein>